<dbReference type="KEGG" id="vg:36843783"/>
<evidence type="ECO:0000313" key="2">
    <source>
        <dbReference type="EMBL" id="AVK74642.1"/>
    </source>
</evidence>
<dbReference type="RefSeq" id="YP_009482911.1">
    <property type="nucleotide sequence ID" value="NC_037667.1"/>
</dbReference>
<dbReference type="GeneID" id="36843783"/>
<protein>
    <submittedName>
        <fullName evidence="2">OxoGdeHyase C incomplete domain containing protein</fullName>
    </submittedName>
</protein>
<name>A0A2U7U8C5_9VIRU</name>
<dbReference type="Proteomes" id="UP000248852">
    <property type="component" value="Segment"/>
</dbReference>
<proteinExistence type="predicted"/>
<feature type="region of interest" description="Disordered" evidence="1">
    <location>
        <begin position="1"/>
        <end position="156"/>
    </location>
</feature>
<gene>
    <name evidence="2" type="ORF">pqer_cds_220</name>
</gene>
<dbReference type="EMBL" id="MG011689">
    <property type="protein sequence ID" value="AVK74642.1"/>
    <property type="molecule type" value="Genomic_DNA"/>
</dbReference>
<sequence>MSSSTESIIDGGAAPAESCDPTKPNDAIGVAPSPTAAGTPEPDQEKTDAAPESNTTPETAPSNPSTEAPSPPSDEAIENKTSLATGLAEADANNGDASGQGEKRKEPDALTDAPTQADSAGNGNDDAAEAAPAKKQKTDEDAVGEPTPVAALASSE</sequence>
<reference evidence="2" key="1">
    <citation type="journal article" date="2018" name="Nat. Commun.">
        <title>Diversity and evolution of the emerging Pandoraviridae family.</title>
        <authorList>
            <person name="Legendre M."/>
            <person name="Fabre E."/>
            <person name="Poirot O."/>
            <person name="Jeudy S."/>
            <person name="Lartigue A."/>
            <person name="Alempic J.M."/>
            <person name="Beucher L."/>
            <person name="Philippe N."/>
            <person name="Bertaux L."/>
            <person name="Christo-Foroux E."/>
            <person name="Labadie K."/>
            <person name="Coute Y."/>
            <person name="Abergel C."/>
            <person name="Claverie J.M."/>
        </authorList>
    </citation>
    <scope>NUCLEOTIDE SEQUENCE [LARGE SCALE GENOMIC DNA]</scope>
    <source>
        <strain evidence="2">Quercus</strain>
    </source>
</reference>
<feature type="compositionally biased region" description="Polar residues" evidence="1">
    <location>
        <begin position="52"/>
        <end position="68"/>
    </location>
</feature>
<feature type="compositionally biased region" description="Low complexity" evidence="1">
    <location>
        <begin position="117"/>
        <end position="133"/>
    </location>
</feature>
<evidence type="ECO:0000256" key="1">
    <source>
        <dbReference type="SAM" id="MobiDB-lite"/>
    </source>
</evidence>
<accession>A0A2U7U8C5</accession>
<organism evidence="2">
    <name type="scientific">Pandoravirus quercus</name>
    <dbReference type="NCBI Taxonomy" id="2107709"/>
    <lineage>
        <taxon>Viruses</taxon>
        <taxon>Pandoravirus</taxon>
    </lineage>
</organism>